<accession>A0A1G4PR25</accession>
<keyword evidence="2" id="KW-0812">Transmembrane</keyword>
<keyword evidence="2" id="KW-0472">Membrane</keyword>
<proteinExistence type="predicted"/>
<dbReference type="Proteomes" id="UP000199150">
    <property type="component" value="Unassembled WGS sequence"/>
</dbReference>
<evidence type="ECO:0000256" key="1">
    <source>
        <dbReference type="SAM" id="MobiDB-lite"/>
    </source>
</evidence>
<feature type="region of interest" description="Disordered" evidence="1">
    <location>
        <begin position="113"/>
        <end position="137"/>
    </location>
</feature>
<evidence type="ECO:0000256" key="2">
    <source>
        <dbReference type="SAM" id="Phobius"/>
    </source>
</evidence>
<gene>
    <name evidence="3" type="ORF">SAMN02927928_0596</name>
</gene>
<organism evidence="3 4">
    <name type="scientific">Asticcacaulis taihuensis</name>
    <dbReference type="NCBI Taxonomy" id="260084"/>
    <lineage>
        <taxon>Bacteria</taxon>
        <taxon>Pseudomonadati</taxon>
        <taxon>Pseudomonadota</taxon>
        <taxon>Alphaproteobacteria</taxon>
        <taxon>Caulobacterales</taxon>
        <taxon>Caulobacteraceae</taxon>
        <taxon>Asticcacaulis</taxon>
    </lineage>
</organism>
<keyword evidence="2" id="KW-1133">Transmembrane helix</keyword>
<evidence type="ECO:0000313" key="4">
    <source>
        <dbReference type="Proteomes" id="UP000199150"/>
    </source>
</evidence>
<evidence type="ECO:0000313" key="3">
    <source>
        <dbReference type="EMBL" id="SCW34794.1"/>
    </source>
</evidence>
<dbReference type="STRING" id="260084.SAMN02927928_0596"/>
<dbReference type="OrthoDB" id="7172052at2"/>
<reference evidence="4" key="1">
    <citation type="submission" date="2016-10" db="EMBL/GenBank/DDBJ databases">
        <authorList>
            <person name="Varghese N."/>
            <person name="Submissions S."/>
        </authorList>
    </citation>
    <scope>NUCLEOTIDE SEQUENCE [LARGE SCALE GENOMIC DNA]</scope>
    <source>
        <strain evidence="4">CGMCC 1.3431</strain>
    </source>
</reference>
<protein>
    <submittedName>
        <fullName evidence="3">Uncharacterized protein</fullName>
    </submittedName>
</protein>
<dbReference type="AlphaFoldDB" id="A0A1G4PR25"/>
<dbReference type="EMBL" id="FMTS01000001">
    <property type="protein sequence ID" value="SCW34794.1"/>
    <property type="molecule type" value="Genomic_DNA"/>
</dbReference>
<feature type="transmembrane region" description="Helical" evidence="2">
    <location>
        <begin position="7"/>
        <end position="29"/>
    </location>
</feature>
<dbReference type="RefSeq" id="WP_090643473.1">
    <property type="nucleotide sequence ID" value="NZ_CBCRYE010000001.1"/>
</dbReference>
<sequence length="224" mass="23369">MAKDQKRWIAIGIGAAVAIIVGIILAMGISRGHKDDEKMNDQPTGLTFKVADPAPSLDTKKPLRCYVNGAYVGDVTLAECAKKNGVAAQQLDVGIDDNGNQVAAPTASLVPVPGAPGSAEAAQPADPAQGAEIVPPTATAAGPTASCLRYSSNSWNKLADNITLGQCAILLFDTRCVSPGQASYGRWGSKTLRLVPRRVEQSDDNATFRPLVDQGQGCSVPMVR</sequence>
<name>A0A1G4PR25_9CAUL</name>
<keyword evidence="4" id="KW-1185">Reference proteome</keyword>